<dbReference type="InterPro" id="IPR050109">
    <property type="entry name" value="HTH-type_TetR-like_transc_reg"/>
</dbReference>
<evidence type="ECO:0000259" key="5">
    <source>
        <dbReference type="PROSITE" id="PS50977"/>
    </source>
</evidence>
<protein>
    <submittedName>
        <fullName evidence="6">TetR/AcrR family transcriptional regulator</fullName>
    </submittedName>
</protein>
<feature type="DNA-binding region" description="H-T-H motif" evidence="4">
    <location>
        <begin position="45"/>
        <end position="64"/>
    </location>
</feature>
<dbReference type="Pfam" id="PF17918">
    <property type="entry name" value="TetR_C_15"/>
    <property type="match status" value="1"/>
</dbReference>
<comment type="caution">
    <text evidence="6">The sequence shown here is derived from an EMBL/GenBank/DDBJ whole genome shotgun (WGS) entry which is preliminary data.</text>
</comment>
<evidence type="ECO:0000256" key="1">
    <source>
        <dbReference type="ARBA" id="ARBA00023015"/>
    </source>
</evidence>
<keyword evidence="2 4" id="KW-0238">DNA-binding</keyword>
<dbReference type="InterPro" id="IPR009057">
    <property type="entry name" value="Homeodomain-like_sf"/>
</dbReference>
<evidence type="ECO:0000313" key="6">
    <source>
        <dbReference type="EMBL" id="MFC7328041.1"/>
    </source>
</evidence>
<dbReference type="EMBL" id="JBHTBH010000004">
    <property type="protein sequence ID" value="MFC7328041.1"/>
    <property type="molecule type" value="Genomic_DNA"/>
</dbReference>
<name>A0ABW2KFJ4_9ACTN</name>
<reference evidence="7" key="1">
    <citation type="journal article" date="2019" name="Int. J. Syst. Evol. Microbiol.">
        <title>The Global Catalogue of Microorganisms (GCM) 10K type strain sequencing project: providing services to taxonomists for standard genome sequencing and annotation.</title>
        <authorList>
            <consortium name="The Broad Institute Genomics Platform"/>
            <consortium name="The Broad Institute Genome Sequencing Center for Infectious Disease"/>
            <person name="Wu L."/>
            <person name="Ma J."/>
        </authorList>
    </citation>
    <scope>NUCLEOTIDE SEQUENCE [LARGE SCALE GENOMIC DNA]</scope>
    <source>
        <strain evidence="7">CGMCC 4.7382</strain>
    </source>
</reference>
<organism evidence="6 7">
    <name type="scientific">Marinactinospora rubrisoli</name>
    <dbReference type="NCBI Taxonomy" id="2715399"/>
    <lineage>
        <taxon>Bacteria</taxon>
        <taxon>Bacillati</taxon>
        <taxon>Actinomycetota</taxon>
        <taxon>Actinomycetes</taxon>
        <taxon>Streptosporangiales</taxon>
        <taxon>Nocardiopsidaceae</taxon>
        <taxon>Marinactinospora</taxon>
    </lineage>
</organism>
<dbReference type="PANTHER" id="PTHR30055">
    <property type="entry name" value="HTH-TYPE TRANSCRIPTIONAL REGULATOR RUTR"/>
    <property type="match status" value="1"/>
</dbReference>
<keyword evidence="1" id="KW-0805">Transcription regulation</keyword>
<accession>A0ABW2KFJ4</accession>
<dbReference type="PRINTS" id="PR00455">
    <property type="entry name" value="HTHTETR"/>
</dbReference>
<dbReference type="Gene3D" id="1.10.357.10">
    <property type="entry name" value="Tetracycline Repressor, domain 2"/>
    <property type="match status" value="1"/>
</dbReference>
<keyword evidence="7" id="KW-1185">Reference proteome</keyword>
<dbReference type="Pfam" id="PF00440">
    <property type="entry name" value="TetR_N"/>
    <property type="match status" value="1"/>
</dbReference>
<dbReference type="PROSITE" id="PS50977">
    <property type="entry name" value="HTH_TETR_2"/>
    <property type="match status" value="1"/>
</dbReference>
<dbReference type="Proteomes" id="UP001596540">
    <property type="component" value="Unassembled WGS sequence"/>
</dbReference>
<keyword evidence="3" id="KW-0804">Transcription</keyword>
<proteinExistence type="predicted"/>
<evidence type="ECO:0000256" key="3">
    <source>
        <dbReference type="ARBA" id="ARBA00023163"/>
    </source>
</evidence>
<gene>
    <name evidence="6" type="ORF">ACFQRF_09840</name>
</gene>
<evidence type="ECO:0000313" key="7">
    <source>
        <dbReference type="Proteomes" id="UP001596540"/>
    </source>
</evidence>
<dbReference type="RefSeq" id="WP_379870657.1">
    <property type="nucleotide sequence ID" value="NZ_JBHTBH010000004.1"/>
</dbReference>
<dbReference type="InterPro" id="IPR001647">
    <property type="entry name" value="HTH_TetR"/>
</dbReference>
<evidence type="ECO:0000256" key="4">
    <source>
        <dbReference type="PROSITE-ProRule" id="PRU00335"/>
    </source>
</evidence>
<feature type="domain" description="HTH tetR-type" evidence="5">
    <location>
        <begin position="22"/>
        <end position="82"/>
    </location>
</feature>
<dbReference type="PROSITE" id="PS01081">
    <property type="entry name" value="HTH_TETR_1"/>
    <property type="match status" value="1"/>
</dbReference>
<dbReference type="InterPro" id="IPR041669">
    <property type="entry name" value="TetR_C_15"/>
</dbReference>
<sequence>MSTTGNDAETRRRPVRRRARGLARIELILDAAATEFAAAGYERATTNSIAARAGISPGSLYQYFADKEAIAHALASRYAEDVISSQRGAAADDVVSAPLPALVDQIIDPLVEFNVENPAFLALFARPDVPGVLANPIEPIESTFAERLAAILTARNPEVPGGDIALSTQTLILMFRGLMLGVSSLAPDQRALRVRETKAAILGYLRHRELR</sequence>
<evidence type="ECO:0000256" key="2">
    <source>
        <dbReference type="ARBA" id="ARBA00023125"/>
    </source>
</evidence>
<dbReference type="SUPFAM" id="SSF46689">
    <property type="entry name" value="Homeodomain-like"/>
    <property type="match status" value="1"/>
</dbReference>
<dbReference type="PANTHER" id="PTHR30055:SF234">
    <property type="entry name" value="HTH-TYPE TRANSCRIPTIONAL REGULATOR BETI"/>
    <property type="match status" value="1"/>
</dbReference>
<dbReference type="InterPro" id="IPR023772">
    <property type="entry name" value="DNA-bd_HTH_TetR-type_CS"/>
</dbReference>